<sequence>MGQTTVREPAGRNTTGRGGPKGAAGRLRARLARPRARVAWLSALVAACGVLAQWVIDPPPLYFDPYYVWLGARDWPDIPLDQWPFNEVPHQVTRLGLLLPARLAQELLGPGQAAYFAVAALGGALFFVGCYLAVRSLFGDLAGVAAALLLIVHPFFTLTNPYGVEVTWSAGVMLPDMPGAGLFAIGMAALVTAGRRTGRAQTRLLLVAGVCFGSAYLVREFLAFLFLAIPAYLALLRIPWRRNVTVGAPMAAILAANLVHNAVVWGDPLAGLMSAASHGGQSRDHVTRLLALRSFVRAMGDWHPLGLIFVGALVLTVAGWAVTRDRRLALALVWFLTLGVPLTLLAGVIDPNDISLRAWLLRYWFAVLPALLAGGLGSLILLSRRIPEGFAARFRLRTVAAPALAAILAATYAVAVVRAVPVLPRDTAWNELRVHLRDHDRDLPVLWADRRLAQTLTFYTRSMWGDPVWHGRIRDFDHSSTALPVESYGQPMLFTRWRGQESQILAGWRPSPQGGWKRMWRSSDGVLEIWGSVY</sequence>
<dbReference type="GO" id="GO:0016763">
    <property type="term" value="F:pentosyltransferase activity"/>
    <property type="evidence" value="ECO:0007669"/>
    <property type="project" value="TreeGrafter"/>
</dbReference>
<reference evidence="11" key="1">
    <citation type="submission" date="2020-11" db="EMBL/GenBank/DDBJ databases">
        <title>Sequencing the genomes of 1000 actinobacteria strains.</title>
        <authorList>
            <person name="Klenk H.-P."/>
        </authorList>
    </citation>
    <scope>NUCLEOTIDE SEQUENCE</scope>
    <source>
        <strain evidence="11">DSM 43175</strain>
    </source>
</reference>
<evidence type="ECO:0000256" key="1">
    <source>
        <dbReference type="ARBA" id="ARBA00004651"/>
    </source>
</evidence>
<dbReference type="EMBL" id="JADOUA010000001">
    <property type="protein sequence ID" value="MBG6087075.1"/>
    <property type="molecule type" value="Genomic_DNA"/>
</dbReference>
<protein>
    <submittedName>
        <fullName evidence="11">4-amino-4-deoxy-L-arabinose transferase-like glycosyltransferase</fullName>
    </submittedName>
</protein>
<evidence type="ECO:0000256" key="3">
    <source>
        <dbReference type="ARBA" id="ARBA00022676"/>
    </source>
</evidence>
<feature type="transmembrane region" description="Helical" evidence="9">
    <location>
        <begin position="302"/>
        <end position="322"/>
    </location>
</feature>
<evidence type="ECO:0000256" key="2">
    <source>
        <dbReference type="ARBA" id="ARBA00022475"/>
    </source>
</evidence>
<dbReference type="Proteomes" id="UP000614047">
    <property type="component" value="Unassembled WGS sequence"/>
</dbReference>
<feature type="region of interest" description="Disordered" evidence="8">
    <location>
        <begin position="1"/>
        <end position="25"/>
    </location>
</feature>
<dbReference type="InterPro" id="IPR038731">
    <property type="entry name" value="RgtA/B/C-like"/>
</dbReference>
<dbReference type="InterPro" id="IPR050297">
    <property type="entry name" value="LipidA_mod_glycosyltrf_83"/>
</dbReference>
<comment type="subcellular location">
    <subcellularLocation>
        <location evidence="1">Cell membrane</location>
        <topology evidence="1">Multi-pass membrane protein</topology>
    </subcellularLocation>
</comment>
<feature type="transmembrane region" description="Helical" evidence="9">
    <location>
        <begin position="329"/>
        <end position="349"/>
    </location>
</feature>
<keyword evidence="7 9" id="KW-0472">Membrane</keyword>
<evidence type="ECO:0000259" key="10">
    <source>
        <dbReference type="Pfam" id="PF13231"/>
    </source>
</evidence>
<dbReference type="Pfam" id="PF13231">
    <property type="entry name" value="PMT_2"/>
    <property type="match status" value="1"/>
</dbReference>
<keyword evidence="3" id="KW-0328">Glycosyltransferase</keyword>
<feature type="transmembrane region" description="Helical" evidence="9">
    <location>
        <begin position="170"/>
        <end position="192"/>
    </location>
</feature>
<evidence type="ECO:0000256" key="8">
    <source>
        <dbReference type="SAM" id="MobiDB-lite"/>
    </source>
</evidence>
<proteinExistence type="predicted"/>
<feature type="domain" description="Glycosyltransferase RgtA/B/C/D-like" evidence="10">
    <location>
        <begin position="102"/>
        <end position="265"/>
    </location>
</feature>
<feature type="transmembrane region" description="Helical" evidence="9">
    <location>
        <begin position="38"/>
        <end position="56"/>
    </location>
</feature>
<keyword evidence="4 11" id="KW-0808">Transferase</keyword>
<dbReference type="AlphaFoldDB" id="A0A931DHL2"/>
<keyword evidence="6 9" id="KW-1133">Transmembrane helix</keyword>
<feature type="transmembrane region" description="Helical" evidence="9">
    <location>
        <begin position="113"/>
        <end position="134"/>
    </location>
</feature>
<dbReference type="GO" id="GO:0005886">
    <property type="term" value="C:plasma membrane"/>
    <property type="evidence" value="ECO:0007669"/>
    <property type="project" value="UniProtKB-SubCell"/>
</dbReference>
<name>A0A931DHL2_9ACTN</name>
<keyword evidence="5 9" id="KW-0812">Transmembrane</keyword>
<gene>
    <name evidence="11" type="ORF">IW256_001188</name>
</gene>
<evidence type="ECO:0000313" key="12">
    <source>
        <dbReference type="Proteomes" id="UP000614047"/>
    </source>
</evidence>
<evidence type="ECO:0000256" key="6">
    <source>
        <dbReference type="ARBA" id="ARBA00022989"/>
    </source>
</evidence>
<evidence type="ECO:0000313" key="11">
    <source>
        <dbReference type="EMBL" id="MBG6087075.1"/>
    </source>
</evidence>
<evidence type="ECO:0000256" key="5">
    <source>
        <dbReference type="ARBA" id="ARBA00022692"/>
    </source>
</evidence>
<keyword evidence="12" id="KW-1185">Reference proteome</keyword>
<accession>A0A931DHL2</accession>
<dbReference type="PANTHER" id="PTHR33908">
    <property type="entry name" value="MANNOSYLTRANSFERASE YKCB-RELATED"/>
    <property type="match status" value="1"/>
</dbReference>
<feature type="transmembrane region" description="Helical" evidence="9">
    <location>
        <begin position="141"/>
        <end position="158"/>
    </location>
</feature>
<feature type="transmembrane region" description="Helical" evidence="9">
    <location>
        <begin position="361"/>
        <end position="382"/>
    </location>
</feature>
<keyword evidence="2" id="KW-1003">Cell membrane</keyword>
<evidence type="ECO:0000256" key="9">
    <source>
        <dbReference type="SAM" id="Phobius"/>
    </source>
</evidence>
<comment type="caution">
    <text evidence="11">The sequence shown here is derived from an EMBL/GenBank/DDBJ whole genome shotgun (WGS) entry which is preliminary data.</text>
</comment>
<feature type="transmembrane region" description="Helical" evidence="9">
    <location>
        <begin position="394"/>
        <end position="415"/>
    </location>
</feature>
<organism evidence="11 12">
    <name type="scientific">Actinomadura viridis</name>
    <dbReference type="NCBI Taxonomy" id="58110"/>
    <lineage>
        <taxon>Bacteria</taxon>
        <taxon>Bacillati</taxon>
        <taxon>Actinomycetota</taxon>
        <taxon>Actinomycetes</taxon>
        <taxon>Streptosporangiales</taxon>
        <taxon>Thermomonosporaceae</taxon>
        <taxon>Actinomadura</taxon>
    </lineage>
</organism>
<evidence type="ECO:0000256" key="4">
    <source>
        <dbReference type="ARBA" id="ARBA00022679"/>
    </source>
</evidence>
<evidence type="ECO:0000256" key="7">
    <source>
        <dbReference type="ARBA" id="ARBA00023136"/>
    </source>
</evidence>
<dbReference type="PANTHER" id="PTHR33908:SF11">
    <property type="entry name" value="MEMBRANE PROTEIN"/>
    <property type="match status" value="1"/>
</dbReference>
<dbReference type="RefSeq" id="WP_197009993.1">
    <property type="nucleotide sequence ID" value="NZ_BAABES010000006.1"/>
</dbReference>
<dbReference type="GO" id="GO:0009103">
    <property type="term" value="P:lipopolysaccharide biosynthetic process"/>
    <property type="evidence" value="ECO:0007669"/>
    <property type="project" value="UniProtKB-ARBA"/>
</dbReference>
<feature type="transmembrane region" description="Helical" evidence="9">
    <location>
        <begin position="204"/>
        <end position="233"/>
    </location>
</feature>